<keyword evidence="3" id="KW-1185">Reference proteome</keyword>
<feature type="chain" id="PRO_5012874064" description="Phenol degradation protein meta" evidence="1">
    <location>
        <begin position="31"/>
        <end position="304"/>
    </location>
</feature>
<gene>
    <name evidence="2" type="ORF">Y958_17960</name>
</gene>
<proteinExistence type="predicted"/>
<dbReference type="Proteomes" id="UP000197153">
    <property type="component" value="Chromosome 2"/>
</dbReference>
<evidence type="ECO:0000256" key="1">
    <source>
        <dbReference type="SAM" id="SignalP"/>
    </source>
</evidence>
<name>A0A248JVP3_9PROT</name>
<dbReference type="Pfam" id="PF13557">
    <property type="entry name" value="Phenol_MetA_deg"/>
    <property type="match status" value="1"/>
</dbReference>
<organism evidence="2 3">
    <name type="scientific">Nitrospirillum viridazoti CBAmc</name>
    <dbReference type="NCBI Taxonomy" id="1441467"/>
    <lineage>
        <taxon>Bacteria</taxon>
        <taxon>Pseudomonadati</taxon>
        <taxon>Pseudomonadota</taxon>
        <taxon>Alphaproteobacteria</taxon>
        <taxon>Rhodospirillales</taxon>
        <taxon>Azospirillaceae</taxon>
        <taxon>Nitrospirillum</taxon>
        <taxon>Nitrospirillum viridazoti</taxon>
    </lineage>
</organism>
<keyword evidence="1" id="KW-0732">Signal</keyword>
<feature type="signal peptide" evidence="1">
    <location>
        <begin position="1"/>
        <end position="30"/>
    </location>
</feature>
<accession>A0A248JVP3</accession>
<evidence type="ECO:0000313" key="3">
    <source>
        <dbReference type="Proteomes" id="UP000197153"/>
    </source>
</evidence>
<protein>
    <recommendedName>
        <fullName evidence="4">Phenol degradation protein meta</fullName>
    </recommendedName>
</protein>
<evidence type="ECO:0008006" key="4">
    <source>
        <dbReference type="Google" id="ProtNLM"/>
    </source>
</evidence>
<dbReference type="EMBL" id="CP022111">
    <property type="protein sequence ID" value="ASG22787.1"/>
    <property type="molecule type" value="Genomic_DNA"/>
</dbReference>
<reference evidence="2 3" key="1">
    <citation type="submission" date="2017-06" db="EMBL/GenBank/DDBJ databases">
        <title>Complete genome sequence of Nitrospirillum amazonense strain CBAmC, an endophytic nitrogen-fixing and plant growth-promoting bacterium, isolated from sugarcane.</title>
        <authorList>
            <person name="Schwab S."/>
            <person name="dos Santos Teixeira K.R."/>
            <person name="Simoes Araujo J.L."/>
            <person name="Soares Vidal M."/>
            <person name="Borges de Freitas H.R."/>
            <person name="Rivello Crivelaro A.L."/>
            <person name="Bueno de Camargo Nunes A."/>
            <person name="dos Santos C.M."/>
            <person name="Palmeira da Silva Rosa D."/>
            <person name="da Silva Padilha D."/>
            <person name="da Silva E."/>
            <person name="Araujo Terra L."/>
            <person name="Soares Mendes V."/>
            <person name="Farinelli L."/>
            <person name="Magalhaes Cruz L."/>
            <person name="Baldani J.I."/>
        </authorList>
    </citation>
    <scope>NUCLEOTIDE SEQUENCE [LARGE SCALE GENOMIC DNA]</scope>
    <source>
        <strain evidence="2 3">CBAmC</strain>
    </source>
</reference>
<dbReference type="KEGG" id="nao:Y958_17960"/>
<sequence length="304" mass="33222">MRRKCSVKNWAMGATILCSISFANSHMARATESGGNSYPPGASIYLAGAMPPPGEYILFQPNYYTADQMNDGGGNKLPLDFSVESVSQTFRGFVVTPYRLFGAQVASEVILPIVDLHAEVAGQKTSKLGFGDVGITPLMLGWRLGPNLSLVWGTDIFMPVGQYNAAALANIGRNVWSFQPTLGLAYIDPQGWQAQVSPRLAFNTTNDATRYHSGSDFDLDFAVARNVDGWRFGVSGYFYLQYEDDTQDGVKVGADGYRGKAFAVGPAISHDIGPLQATFTWQHEFVAEHRAQGENLWMQLGLRL</sequence>
<dbReference type="AlphaFoldDB" id="A0A248JVP3"/>
<evidence type="ECO:0000313" key="2">
    <source>
        <dbReference type="EMBL" id="ASG22787.1"/>
    </source>
</evidence>
<dbReference type="InterPro" id="IPR025737">
    <property type="entry name" value="FApF"/>
</dbReference>